<name>A0AA36GNN8_CYLNA</name>
<evidence type="ECO:0000259" key="9">
    <source>
        <dbReference type="PROSITE" id="PS50922"/>
    </source>
</evidence>
<feature type="domain" description="TLC" evidence="9">
    <location>
        <begin position="102"/>
        <end position="321"/>
    </location>
</feature>
<keyword evidence="6 7" id="KW-0472">Membrane</keyword>
<feature type="transmembrane region" description="Helical" evidence="8">
    <location>
        <begin position="290"/>
        <end position="309"/>
    </location>
</feature>
<dbReference type="PANTHER" id="PTHR12560:SF58">
    <property type="entry name" value="CERAMIDE SYNTHASE 1"/>
    <property type="match status" value="1"/>
</dbReference>
<protein>
    <recommendedName>
        <fullName evidence="9">TLC domain-containing protein</fullName>
    </recommendedName>
</protein>
<evidence type="ECO:0000256" key="8">
    <source>
        <dbReference type="SAM" id="Phobius"/>
    </source>
</evidence>
<dbReference type="SMART" id="SM00724">
    <property type="entry name" value="TLC"/>
    <property type="match status" value="1"/>
</dbReference>
<evidence type="ECO:0000256" key="6">
    <source>
        <dbReference type="ARBA" id="ARBA00023136"/>
    </source>
</evidence>
<comment type="pathway">
    <text evidence="2">Lipid metabolism; sphingolipid metabolism.</text>
</comment>
<proteinExistence type="predicted"/>
<feature type="transmembrane region" description="Helical" evidence="8">
    <location>
        <begin position="66"/>
        <end position="91"/>
    </location>
</feature>
<comment type="subcellular location">
    <subcellularLocation>
        <location evidence="1">Membrane</location>
        <topology evidence="1">Multi-pass membrane protein</topology>
    </subcellularLocation>
</comment>
<feature type="transmembrane region" description="Helical" evidence="8">
    <location>
        <begin position="241"/>
        <end position="258"/>
    </location>
</feature>
<evidence type="ECO:0000313" key="10">
    <source>
        <dbReference type="EMBL" id="CAJ0595472.1"/>
    </source>
</evidence>
<evidence type="ECO:0000256" key="7">
    <source>
        <dbReference type="PROSITE-ProRule" id="PRU00205"/>
    </source>
</evidence>
<dbReference type="InterPro" id="IPR006634">
    <property type="entry name" value="TLC-dom"/>
</dbReference>
<organism evidence="10 11">
    <name type="scientific">Cylicocyclus nassatus</name>
    <name type="common">Nematode worm</name>
    <dbReference type="NCBI Taxonomy" id="53992"/>
    <lineage>
        <taxon>Eukaryota</taxon>
        <taxon>Metazoa</taxon>
        <taxon>Ecdysozoa</taxon>
        <taxon>Nematoda</taxon>
        <taxon>Chromadorea</taxon>
        <taxon>Rhabditida</taxon>
        <taxon>Rhabditina</taxon>
        <taxon>Rhabditomorpha</taxon>
        <taxon>Strongyloidea</taxon>
        <taxon>Strongylidae</taxon>
        <taxon>Cylicocyclus</taxon>
    </lineage>
</organism>
<evidence type="ECO:0000256" key="1">
    <source>
        <dbReference type="ARBA" id="ARBA00004141"/>
    </source>
</evidence>
<sequence length="354" mass="41017">MLKPELNLTDSSIYRVPTADPIHLIRLLSTALPHFFERFRGIRPDCTFLSCFIQDLASIRLTWMDITALVGLILMIHFIRAFVTGAAKSWVARNHIFPRYVDKFPESVWKVTYYGSSWIFSLFVHTCIPEVKSFNDPLSMWEGWSEGIPPPIHPAILLVYASQTAFYIHSIYATLYLDIWRKDSWLMFIHHFVTITMLLLSYVDNFTLCGGLLLLLHDSSDALLDLAKLGMYLRRRKNGDYYKIIDIAGSTIFLIFVANWILCRLYWYACKLLYGTLYGAIYFGPQDATFFPVLGVMLVMIYALNIYWFNFIARMLWRVITTGEEPEDNREWDTTAVSGLSQSSLDAIAEKKKR</sequence>
<dbReference type="Proteomes" id="UP001176961">
    <property type="component" value="Unassembled WGS sequence"/>
</dbReference>
<evidence type="ECO:0000256" key="5">
    <source>
        <dbReference type="ARBA" id="ARBA00022989"/>
    </source>
</evidence>
<comment type="pathway">
    <text evidence="3">Sphingolipid metabolism.</text>
</comment>
<comment type="caution">
    <text evidence="10">The sequence shown here is derived from an EMBL/GenBank/DDBJ whole genome shotgun (WGS) entry which is preliminary data.</text>
</comment>
<accession>A0AA36GNN8</accession>
<dbReference type="PANTHER" id="PTHR12560">
    <property type="entry name" value="LONGEVITY ASSURANCE FACTOR 1 LAG1"/>
    <property type="match status" value="1"/>
</dbReference>
<dbReference type="GO" id="GO:0016020">
    <property type="term" value="C:membrane"/>
    <property type="evidence" value="ECO:0007669"/>
    <property type="project" value="UniProtKB-SubCell"/>
</dbReference>
<keyword evidence="11" id="KW-1185">Reference proteome</keyword>
<dbReference type="GO" id="GO:0046513">
    <property type="term" value="P:ceramide biosynthetic process"/>
    <property type="evidence" value="ECO:0007669"/>
    <property type="project" value="InterPro"/>
</dbReference>
<dbReference type="EMBL" id="CATQJL010000112">
    <property type="protein sequence ID" value="CAJ0595472.1"/>
    <property type="molecule type" value="Genomic_DNA"/>
</dbReference>
<feature type="transmembrane region" description="Helical" evidence="8">
    <location>
        <begin position="151"/>
        <end position="173"/>
    </location>
</feature>
<dbReference type="PIRSF" id="PIRSF005225">
    <property type="entry name" value="LAG1_LAC1"/>
    <property type="match status" value="1"/>
</dbReference>
<keyword evidence="5 8" id="KW-1133">Transmembrane helix</keyword>
<evidence type="ECO:0000313" key="11">
    <source>
        <dbReference type="Proteomes" id="UP001176961"/>
    </source>
</evidence>
<dbReference type="AlphaFoldDB" id="A0AA36GNN8"/>
<reference evidence="10" key="1">
    <citation type="submission" date="2023-07" db="EMBL/GenBank/DDBJ databases">
        <authorList>
            <consortium name="CYATHOMIX"/>
        </authorList>
    </citation>
    <scope>NUCLEOTIDE SEQUENCE</scope>
    <source>
        <strain evidence="10">N/A</strain>
    </source>
</reference>
<gene>
    <name evidence="10" type="ORF">CYNAS_LOCUS7455</name>
</gene>
<evidence type="ECO:0000256" key="2">
    <source>
        <dbReference type="ARBA" id="ARBA00004760"/>
    </source>
</evidence>
<keyword evidence="4 7" id="KW-0812">Transmembrane</keyword>
<dbReference type="Pfam" id="PF03798">
    <property type="entry name" value="TRAM_LAG1_CLN8"/>
    <property type="match status" value="1"/>
</dbReference>
<evidence type="ECO:0000256" key="4">
    <source>
        <dbReference type="ARBA" id="ARBA00022692"/>
    </source>
</evidence>
<dbReference type="InterPro" id="IPR016439">
    <property type="entry name" value="Lag1/Lac1-like"/>
</dbReference>
<feature type="transmembrane region" description="Helical" evidence="8">
    <location>
        <begin position="185"/>
        <end position="203"/>
    </location>
</feature>
<dbReference type="GO" id="GO:0050291">
    <property type="term" value="F:sphingosine N-acyltransferase activity"/>
    <property type="evidence" value="ECO:0007669"/>
    <property type="project" value="InterPro"/>
</dbReference>
<dbReference type="PROSITE" id="PS50922">
    <property type="entry name" value="TLC"/>
    <property type="match status" value="1"/>
</dbReference>
<evidence type="ECO:0000256" key="3">
    <source>
        <dbReference type="ARBA" id="ARBA00004991"/>
    </source>
</evidence>